<dbReference type="AlphaFoldDB" id="A0A120FKI3"/>
<accession>A0A120FKI3</accession>
<sequence length="77" mass="8536">MFDVVKSLSSLSGSQPLSALQCLVAILTKTIKSIDIWNYYLSRLAGLSEPAIAAFGENFSATMRPALRRLSERRAFR</sequence>
<evidence type="ECO:0000313" key="1">
    <source>
        <dbReference type="EMBL" id="KWV50674.1"/>
    </source>
</evidence>
<comment type="caution">
    <text evidence="1">The sequence shown here is derived from an EMBL/GenBank/DDBJ whole genome shotgun (WGS) entry which is preliminary data.</text>
</comment>
<evidence type="ECO:0000313" key="2">
    <source>
        <dbReference type="Proteomes" id="UP000068164"/>
    </source>
</evidence>
<reference evidence="1 2" key="1">
    <citation type="submission" date="2015-11" db="EMBL/GenBank/DDBJ databases">
        <title>Draft Genome Sequence of the Strain BR 10423 (Rhizobium sp.) isolated from nodules of Mimosa pudica.</title>
        <authorList>
            <person name="Barauna A.C."/>
            <person name="Zilli J.E."/>
            <person name="Simoes-Araujo J.L."/>
            <person name="Reis V.M."/>
            <person name="James E.K."/>
            <person name="Reis F.B.Jr."/>
            <person name="Rouws L.F."/>
            <person name="Passos S.R."/>
            <person name="Gois S.R."/>
        </authorList>
    </citation>
    <scope>NUCLEOTIDE SEQUENCE [LARGE SCALE GENOMIC DNA]</scope>
    <source>
        <strain evidence="1 2">BR10423</strain>
    </source>
</reference>
<name>A0A120FKI3_9HYPH</name>
<proteinExistence type="predicted"/>
<dbReference type="EMBL" id="LNCD01000083">
    <property type="protein sequence ID" value="KWV50674.1"/>
    <property type="molecule type" value="Genomic_DNA"/>
</dbReference>
<gene>
    <name evidence="1" type="ORF">AS026_07850</name>
</gene>
<dbReference type="Proteomes" id="UP000068164">
    <property type="component" value="Unassembled WGS sequence"/>
</dbReference>
<protein>
    <submittedName>
        <fullName evidence="1">Uncharacterized protein</fullName>
    </submittedName>
</protein>
<keyword evidence="2" id="KW-1185">Reference proteome</keyword>
<organism evidence="1 2">
    <name type="scientific">Rhizobium altiplani</name>
    <dbReference type="NCBI Taxonomy" id="1864509"/>
    <lineage>
        <taxon>Bacteria</taxon>
        <taxon>Pseudomonadati</taxon>
        <taxon>Pseudomonadota</taxon>
        <taxon>Alphaproteobacteria</taxon>
        <taxon>Hyphomicrobiales</taxon>
        <taxon>Rhizobiaceae</taxon>
        <taxon>Rhizobium/Agrobacterium group</taxon>
        <taxon>Rhizobium</taxon>
    </lineage>
</organism>